<evidence type="ECO:0000256" key="2">
    <source>
        <dbReference type="ARBA" id="ARBA00006014"/>
    </source>
</evidence>
<dbReference type="PANTHER" id="PTHR12283">
    <property type="entry name" value="GLUTAMINYL-PEPTIDE CYCLOTRANSFERASE"/>
    <property type="match status" value="1"/>
</dbReference>
<evidence type="ECO:0000313" key="8">
    <source>
        <dbReference type="Proteomes" id="UP000694941"/>
    </source>
</evidence>
<feature type="chain" id="PRO_5045192316" description="glutaminyl-peptide cyclotransferase" evidence="6">
    <location>
        <begin position="32"/>
        <end position="320"/>
    </location>
</feature>
<dbReference type="InterPro" id="IPR007484">
    <property type="entry name" value="Peptidase_M28"/>
</dbReference>
<keyword evidence="5" id="KW-0012">Acyltransferase</keyword>
<dbReference type="PANTHER" id="PTHR12283:SF6">
    <property type="entry name" value="GLUTAMINYL-PEPTIDE CYCLOTRANSFERASE-RELATED"/>
    <property type="match status" value="1"/>
</dbReference>
<dbReference type="Pfam" id="PF04389">
    <property type="entry name" value="Peptidase_M28"/>
    <property type="match status" value="2"/>
</dbReference>
<proteinExistence type="inferred from homology"/>
<keyword evidence="6" id="KW-0732">Signal</keyword>
<feature type="signal peptide" evidence="6">
    <location>
        <begin position="1"/>
        <end position="31"/>
    </location>
</feature>
<keyword evidence="8" id="KW-1185">Reference proteome</keyword>
<dbReference type="RefSeq" id="XP_013782600.1">
    <property type="nucleotide sequence ID" value="XM_013927146.2"/>
</dbReference>
<evidence type="ECO:0000256" key="3">
    <source>
        <dbReference type="ARBA" id="ARBA00012012"/>
    </source>
</evidence>
<dbReference type="EC" id="2.3.2.5" evidence="3"/>
<dbReference type="InterPro" id="IPR040234">
    <property type="entry name" value="QC/QCL"/>
</dbReference>
<comment type="similarity">
    <text evidence="2">Belongs to the glutaminyl-peptide cyclotransferase family.</text>
</comment>
<dbReference type="Gene3D" id="3.40.630.10">
    <property type="entry name" value="Zn peptidases"/>
    <property type="match status" value="2"/>
</dbReference>
<evidence type="ECO:0000256" key="1">
    <source>
        <dbReference type="ARBA" id="ARBA00000001"/>
    </source>
</evidence>
<comment type="catalytic activity">
    <reaction evidence="1">
        <text>N-terminal L-glutaminyl-[peptide] = N-terminal 5-oxo-L-prolyl-[peptide] + NH4(+)</text>
        <dbReference type="Rhea" id="RHEA:23652"/>
        <dbReference type="Rhea" id="RHEA-COMP:11736"/>
        <dbReference type="Rhea" id="RHEA-COMP:11846"/>
        <dbReference type="ChEBI" id="CHEBI:28938"/>
        <dbReference type="ChEBI" id="CHEBI:64722"/>
        <dbReference type="ChEBI" id="CHEBI:87215"/>
        <dbReference type="EC" id="2.3.2.5"/>
    </reaction>
</comment>
<accession>A0ABM1BID0</accession>
<feature type="domain" description="Peptidase M28" evidence="7">
    <location>
        <begin position="119"/>
        <end position="178"/>
    </location>
</feature>
<feature type="domain" description="Peptidase M28" evidence="7">
    <location>
        <begin position="196"/>
        <end position="307"/>
    </location>
</feature>
<evidence type="ECO:0000313" key="9">
    <source>
        <dbReference type="RefSeq" id="XP_013782600.1"/>
    </source>
</evidence>
<reference evidence="9" key="1">
    <citation type="submission" date="2025-08" db="UniProtKB">
        <authorList>
            <consortium name="RefSeq"/>
        </authorList>
    </citation>
    <scope>IDENTIFICATION</scope>
    <source>
        <tissue evidence="9">Muscle</tissue>
    </source>
</reference>
<evidence type="ECO:0000256" key="6">
    <source>
        <dbReference type="SAM" id="SignalP"/>
    </source>
</evidence>
<evidence type="ECO:0000256" key="4">
    <source>
        <dbReference type="ARBA" id="ARBA00022679"/>
    </source>
</evidence>
<dbReference type="Proteomes" id="UP000694941">
    <property type="component" value="Unplaced"/>
</dbReference>
<organism evidence="8 9">
    <name type="scientific">Limulus polyphemus</name>
    <name type="common">Atlantic horseshoe crab</name>
    <dbReference type="NCBI Taxonomy" id="6850"/>
    <lineage>
        <taxon>Eukaryota</taxon>
        <taxon>Metazoa</taxon>
        <taxon>Ecdysozoa</taxon>
        <taxon>Arthropoda</taxon>
        <taxon>Chelicerata</taxon>
        <taxon>Merostomata</taxon>
        <taxon>Xiphosura</taxon>
        <taxon>Limulidae</taxon>
        <taxon>Limulus</taxon>
    </lineage>
</organism>
<dbReference type="GeneID" id="106466842"/>
<gene>
    <name evidence="9" type="primary">LOC106466842</name>
</gene>
<evidence type="ECO:0000256" key="5">
    <source>
        <dbReference type="ARBA" id="ARBA00023315"/>
    </source>
</evidence>
<keyword evidence="4" id="KW-0808">Transferase</keyword>
<dbReference type="SUPFAM" id="SSF53187">
    <property type="entry name" value="Zn-dependent exopeptidases"/>
    <property type="match status" value="1"/>
</dbReference>
<name>A0ABM1BID0_LIMPO</name>
<evidence type="ECO:0000259" key="7">
    <source>
        <dbReference type="Pfam" id="PF04389"/>
    </source>
</evidence>
<protein>
    <recommendedName>
        <fullName evidence="3">glutaminyl-peptide cyclotransferase</fullName>
        <ecNumber evidence="3">2.3.2.5</ecNumber>
    </recommendedName>
</protein>
<sequence length="320" mass="36542">MTSSAFSFMLLPVALFLRLLGSSVVDSPVKAVNWSEKKWHHESEILSRAAVHTLTLTNPIQYAVFNSTLDVLLTPRVPGTRGHENVRKFIVETMKSLDWEVEEDTFIATTPHGEILFTNIVSTLNPNACEQLVLACHYDSKYFSEGTFYGATDSAVPCTMMIHLARILDKQLKQQKKKFPIALNIDTRDKSGEHVLILLDLLGAADPQFHSYFDDTYGLYIQLVNVERRLNAMKRLELSPPLFTTNYFYNKNSFSFVEDDHLPFLKRGVPILHLIPNPFPYTWHLLSDDKQHLHHPTINNLNKILTVFVAQYLQLNIVGT</sequence>